<protein>
    <submittedName>
        <fullName evidence="2">Uncharacterized protein</fullName>
    </submittedName>
</protein>
<feature type="compositionally biased region" description="Basic residues" evidence="1">
    <location>
        <begin position="40"/>
        <end position="50"/>
    </location>
</feature>
<feature type="compositionally biased region" description="Basic residues" evidence="1">
    <location>
        <begin position="118"/>
        <end position="128"/>
    </location>
</feature>
<feature type="region of interest" description="Disordered" evidence="1">
    <location>
        <begin position="17"/>
        <end position="263"/>
    </location>
</feature>
<sequence length="289" mass="32425">MTNIRAGSGVLVTVFVGINDYVKPKKDKKIVEEEEQSSKSRSRSHKKHTRQKSEESWSPSSKRDRKKRKRSRGSSHRRKKHRSRSRSRSRGRSKSHRSYHKKKQSKRSGSSHRDKEKSRKKKHKRHRTPSSVSTLPSSESTSPSSPTTLPSESESDMEVQVIESDEKKSSRSSSVVSLPSVCGFSKNADIKKKSSDISVQREEKDSPKVEGYTSAGDENSVSSTLSTQTLLQKSRPLFPALESSNSSEGATEVDKRTHFNPNTSSAMAKIAQGLRAKLNALLEKENKME</sequence>
<dbReference type="AlphaFoldDB" id="A0A5N5SQS3"/>
<feature type="compositionally biased region" description="Basic and acidic residues" evidence="1">
    <location>
        <begin position="188"/>
        <end position="208"/>
    </location>
</feature>
<reference evidence="2 3" key="1">
    <citation type="journal article" date="2019" name="PLoS Biol.">
        <title>Sex chromosomes control vertical transmission of feminizing Wolbachia symbionts in an isopod.</title>
        <authorList>
            <person name="Becking T."/>
            <person name="Chebbi M.A."/>
            <person name="Giraud I."/>
            <person name="Moumen B."/>
            <person name="Laverre T."/>
            <person name="Caubet Y."/>
            <person name="Peccoud J."/>
            <person name="Gilbert C."/>
            <person name="Cordaux R."/>
        </authorList>
    </citation>
    <scope>NUCLEOTIDE SEQUENCE [LARGE SCALE GENOMIC DNA]</scope>
    <source>
        <strain evidence="2">ANa2</strain>
        <tissue evidence="2">Whole body excluding digestive tract and cuticle</tissue>
    </source>
</reference>
<evidence type="ECO:0000313" key="3">
    <source>
        <dbReference type="Proteomes" id="UP000326759"/>
    </source>
</evidence>
<feature type="compositionally biased region" description="Low complexity" evidence="1">
    <location>
        <begin position="129"/>
        <end position="152"/>
    </location>
</feature>
<organism evidence="2 3">
    <name type="scientific">Armadillidium nasatum</name>
    <dbReference type="NCBI Taxonomy" id="96803"/>
    <lineage>
        <taxon>Eukaryota</taxon>
        <taxon>Metazoa</taxon>
        <taxon>Ecdysozoa</taxon>
        <taxon>Arthropoda</taxon>
        <taxon>Crustacea</taxon>
        <taxon>Multicrustacea</taxon>
        <taxon>Malacostraca</taxon>
        <taxon>Eumalacostraca</taxon>
        <taxon>Peracarida</taxon>
        <taxon>Isopoda</taxon>
        <taxon>Oniscidea</taxon>
        <taxon>Crinocheta</taxon>
        <taxon>Armadillidiidae</taxon>
        <taxon>Armadillidium</taxon>
    </lineage>
</organism>
<accession>A0A5N5SQS3</accession>
<evidence type="ECO:0000313" key="2">
    <source>
        <dbReference type="EMBL" id="KAB7496495.1"/>
    </source>
</evidence>
<feature type="compositionally biased region" description="Low complexity" evidence="1">
    <location>
        <begin position="222"/>
        <end position="232"/>
    </location>
</feature>
<evidence type="ECO:0000256" key="1">
    <source>
        <dbReference type="SAM" id="MobiDB-lite"/>
    </source>
</evidence>
<name>A0A5N5SQS3_9CRUS</name>
<comment type="caution">
    <text evidence="2">The sequence shown here is derived from an EMBL/GenBank/DDBJ whole genome shotgun (WGS) entry which is preliminary data.</text>
</comment>
<keyword evidence="3" id="KW-1185">Reference proteome</keyword>
<proteinExistence type="predicted"/>
<feature type="compositionally biased region" description="Low complexity" evidence="1">
    <location>
        <begin position="171"/>
        <end position="181"/>
    </location>
</feature>
<dbReference type="EMBL" id="SEYY01021298">
    <property type="protein sequence ID" value="KAB7496495.1"/>
    <property type="molecule type" value="Genomic_DNA"/>
</dbReference>
<gene>
    <name evidence="2" type="ORF">Anas_09446</name>
</gene>
<dbReference type="Proteomes" id="UP000326759">
    <property type="component" value="Unassembled WGS sequence"/>
</dbReference>
<feature type="compositionally biased region" description="Basic residues" evidence="1">
    <location>
        <begin position="63"/>
        <end position="110"/>
    </location>
</feature>